<feature type="domain" description="Histidine kinase" evidence="15">
    <location>
        <begin position="208"/>
        <end position="410"/>
    </location>
</feature>
<dbReference type="InterPro" id="IPR003594">
    <property type="entry name" value="HATPase_dom"/>
</dbReference>
<dbReference type="AlphaFoldDB" id="A0A6I6UPJ7"/>
<feature type="transmembrane region" description="Helical" evidence="14">
    <location>
        <begin position="164"/>
        <end position="183"/>
    </location>
</feature>
<dbReference type="GO" id="GO:0071555">
    <property type="term" value="P:cell wall organization"/>
    <property type="evidence" value="ECO:0007669"/>
    <property type="project" value="InterPro"/>
</dbReference>
<dbReference type="SUPFAM" id="SSF55874">
    <property type="entry name" value="ATPase domain of HSP90 chaperone/DNA topoisomerase II/histidine kinase"/>
    <property type="match status" value="1"/>
</dbReference>
<keyword evidence="12" id="KW-0902">Two-component regulatory system</keyword>
<dbReference type="EMBL" id="CP047394">
    <property type="protein sequence ID" value="QHE60683.1"/>
    <property type="molecule type" value="Genomic_DNA"/>
</dbReference>
<dbReference type="Pfam" id="PF07694">
    <property type="entry name" value="5TM-5TMR_LYT"/>
    <property type="match status" value="1"/>
</dbReference>
<dbReference type="Gene3D" id="1.10.287.130">
    <property type="match status" value="1"/>
</dbReference>
<keyword evidence="8" id="KW-0547">Nucleotide-binding</keyword>
<keyword evidence="9" id="KW-0418">Kinase</keyword>
<evidence type="ECO:0000259" key="15">
    <source>
        <dbReference type="PROSITE" id="PS50109"/>
    </source>
</evidence>
<dbReference type="InterPro" id="IPR005467">
    <property type="entry name" value="His_kinase_dom"/>
</dbReference>
<comment type="subcellular location">
    <subcellularLocation>
        <location evidence="2">Cell membrane</location>
        <topology evidence="2">Multi-pass membrane protein</topology>
    </subcellularLocation>
</comment>
<protein>
    <recommendedName>
        <fullName evidence="3">histidine kinase</fullName>
        <ecNumber evidence="3">2.7.13.3</ecNumber>
    </recommendedName>
</protein>
<evidence type="ECO:0000256" key="10">
    <source>
        <dbReference type="ARBA" id="ARBA00022840"/>
    </source>
</evidence>
<evidence type="ECO:0000256" key="9">
    <source>
        <dbReference type="ARBA" id="ARBA00022777"/>
    </source>
</evidence>
<dbReference type="KEGG" id="bvq:FHE72_06210"/>
<dbReference type="InterPro" id="IPR036890">
    <property type="entry name" value="HATPase_C_sf"/>
</dbReference>
<dbReference type="Gene3D" id="3.30.565.10">
    <property type="entry name" value="Histidine kinase-like ATPase, C-terminal domain"/>
    <property type="match status" value="1"/>
</dbReference>
<feature type="transmembrane region" description="Helical" evidence="14">
    <location>
        <begin position="70"/>
        <end position="95"/>
    </location>
</feature>
<evidence type="ECO:0000256" key="12">
    <source>
        <dbReference type="ARBA" id="ARBA00023012"/>
    </source>
</evidence>
<feature type="transmembrane region" description="Helical" evidence="14">
    <location>
        <begin position="132"/>
        <end position="152"/>
    </location>
</feature>
<dbReference type="SUPFAM" id="SSF47384">
    <property type="entry name" value="Homodimeric domain of signal transducing histidine kinase"/>
    <property type="match status" value="1"/>
</dbReference>
<dbReference type="PANTHER" id="PTHR43065:SF46">
    <property type="entry name" value="C4-DICARBOXYLATE TRANSPORT SENSOR PROTEIN DCTB"/>
    <property type="match status" value="1"/>
</dbReference>
<feature type="transmembrane region" description="Helical" evidence="14">
    <location>
        <begin position="101"/>
        <end position="120"/>
    </location>
</feature>
<dbReference type="CDD" id="cd00082">
    <property type="entry name" value="HisKA"/>
    <property type="match status" value="1"/>
</dbReference>
<organism evidence="16 17">
    <name type="scientific">Rossellomorea vietnamensis</name>
    <dbReference type="NCBI Taxonomy" id="218284"/>
    <lineage>
        <taxon>Bacteria</taxon>
        <taxon>Bacillati</taxon>
        <taxon>Bacillota</taxon>
        <taxon>Bacilli</taxon>
        <taxon>Bacillales</taxon>
        <taxon>Bacillaceae</taxon>
        <taxon>Rossellomorea</taxon>
    </lineage>
</organism>
<dbReference type="PRINTS" id="PR00344">
    <property type="entry name" value="BCTRLSENSOR"/>
</dbReference>
<gene>
    <name evidence="16" type="ORF">FHE72_06210</name>
</gene>
<feature type="transmembrane region" description="Helical" evidence="14">
    <location>
        <begin position="39"/>
        <end position="58"/>
    </location>
</feature>
<dbReference type="GO" id="GO:0005524">
    <property type="term" value="F:ATP binding"/>
    <property type="evidence" value="ECO:0007669"/>
    <property type="project" value="UniProtKB-KW"/>
</dbReference>
<keyword evidence="11 14" id="KW-1133">Transmembrane helix</keyword>
<feature type="transmembrane region" description="Helical" evidence="14">
    <location>
        <begin position="9"/>
        <end position="27"/>
    </location>
</feature>
<dbReference type="SMART" id="SM00388">
    <property type="entry name" value="HisKA"/>
    <property type="match status" value="1"/>
</dbReference>
<dbReference type="RefSeq" id="WP_159361592.1">
    <property type="nucleotide sequence ID" value="NZ_CP047394.1"/>
</dbReference>
<dbReference type="EC" id="2.7.13.3" evidence="3"/>
<dbReference type="GO" id="GO:0000155">
    <property type="term" value="F:phosphorelay sensor kinase activity"/>
    <property type="evidence" value="ECO:0007669"/>
    <property type="project" value="InterPro"/>
</dbReference>
<dbReference type="PROSITE" id="PS50109">
    <property type="entry name" value="HIS_KIN"/>
    <property type="match status" value="1"/>
</dbReference>
<evidence type="ECO:0000256" key="7">
    <source>
        <dbReference type="ARBA" id="ARBA00022692"/>
    </source>
</evidence>
<dbReference type="InterPro" id="IPR011620">
    <property type="entry name" value="Sig_transdc_His_kinase_LytS_TM"/>
</dbReference>
<evidence type="ECO:0000256" key="14">
    <source>
        <dbReference type="SAM" id="Phobius"/>
    </source>
</evidence>
<name>A0A6I6UPJ7_9BACI</name>
<evidence type="ECO:0000256" key="4">
    <source>
        <dbReference type="ARBA" id="ARBA00022475"/>
    </source>
</evidence>
<evidence type="ECO:0000256" key="13">
    <source>
        <dbReference type="ARBA" id="ARBA00023136"/>
    </source>
</evidence>
<evidence type="ECO:0000313" key="17">
    <source>
        <dbReference type="Proteomes" id="UP000465062"/>
    </source>
</evidence>
<dbReference type="InterPro" id="IPR004358">
    <property type="entry name" value="Sig_transdc_His_kin-like_C"/>
</dbReference>
<dbReference type="SMART" id="SM00387">
    <property type="entry name" value="HATPase_c"/>
    <property type="match status" value="1"/>
</dbReference>
<evidence type="ECO:0000256" key="3">
    <source>
        <dbReference type="ARBA" id="ARBA00012438"/>
    </source>
</evidence>
<evidence type="ECO:0000313" key="16">
    <source>
        <dbReference type="EMBL" id="QHE60683.1"/>
    </source>
</evidence>
<keyword evidence="7 14" id="KW-0812">Transmembrane</keyword>
<dbReference type="GO" id="GO:0005886">
    <property type="term" value="C:plasma membrane"/>
    <property type="evidence" value="ECO:0007669"/>
    <property type="project" value="UniProtKB-SubCell"/>
</dbReference>
<accession>A0A6I6UPJ7</accession>
<keyword evidence="13 14" id="KW-0472">Membrane</keyword>
<evidence type="ECO:0000256" key="5">
    <source>
        <dbReference type="ARBA" id="ARBA00022553"/>
    </source>
</evidence>
<dbReference type="PANTHER" id="PTHR43065">
    <property type="entry name" value="SENSOR HISTIDINE KINASE"/>
    <property type="match status" value="1"/>
</dbReference>
<dbReference type="Gene3D" id="1.10.1760.20">
    <property type="match status" value="1"/>
</dbReference>
<evidence type="ECO:0000256" key="2">
    <source>
        <dbReference type="ARBA" id="ARBA00004651"/>
    </source>
</evidence>
<sequence>MHDSVLTNLLMNFLFILVGLLLFALYYDATKKHPSKRIVIIFSTVTILLCVMFSHKLANGVYVDLRRIPFFLASLYFGPVVSFVLMVMIIALRYFIIGSGLIHLVILNYFVTFLILAAFSKGFLRAKKKVKVLFMIIICFSMTMFNLLFGYIHQAEITVDEYLYLVLIPLAATVISVMITEMIRKLMELKKTLSQHEKLQVVSRLAASLSHEIRNPLTSSKGFLQLVQEEKDIKTQKEFIELSLKGIDQATHVIEEYLTFTNSTPEKSERIDVKDSLMELIEIIKPKATHISFRYQLLDGIHVEGQRHNFIKCMGNIMTNAIESMPRGGQISIGMVEKENVIISISDSGIGMTDEQIRRFGEPFFTTKNEGTGLGIMAATIIVHSMKGKIEVESELNKGTTVMIELQRAIKTEAG</sequence>
<evidence type="ECO:0000256" key="8">
    <source>
        <dbReference type="ARBA" id="ARBA00022741"/>
    </source>
</evidence>
<keyword evidence="4" id="KW-1003">Cell membrane</keyword>
<comment type="catalytic activity">
    <reaction evidence="1">
        <text>ATP + protein L-histidine = ADP + protein N-phospho-L-histidine.</text>
        <dbReference type="EC" id="2.7.13.3"/>
    </reaction>
</comment>
<evidence type="ECO:0000256" key="6">
    <source>
        <dbReference type="ARBA" id="ARBA00022679"/>
    </source>
</evidence>
<dbReference type="Pfam" id="PF00512">
    <property type="entry name" value="HisKA"/>
    <property type="match status" value="1"/>
</dbReference>
<dbReference type="InterPro" id="IPR036097">
    <property type="entry name" value="HisK_dim/P_sf"/>
</dbReference>
<keyword evidence="6" id="KW-0808">Transferase</keyword>
<keyword evidence="10" id="KW-0067">ATP-binding</keyword>
<evidence type="ECO:0000256" key="11">
    <source>
        <dbReference type="ARBA" id="ARBA00022989"/>
    </source>
</evidence>
<dbReference type="Pfam" id="PF02518">
    <property type="entry name" value="HATPase_c"/>
    <property type="match status" value="1"/>
</dbReference>
<keyword evidence="5" id="KW-0597">Phosphoprotein</keyword>
<proteinExistence type="predicted"/>
<evidence type="ECO:0000256" key="1">
    <source>
        <dbReference type="ARBA" id="ARBA00000085"/>
    </source>
</evidence>
<dbReference type="Proteomes" id="UP000465062">
    <property type="component" value="Chromosome"/>
</dbReference>
<dbReference type="InterPro" id="IPR003661">
    <property type="entry name" value="HisK_dim/P_dom"/>
</dbReference>
<reference evidence="16 17" key="1">
    <citation type="submission" date="2019-06" db="EMBL/GenBank/DDBJ databases">
        <title>An operon consisting of a P-type ATPase gene and a transcriptional regular gene given the different cadmium resistance in Bacillus vietamensis 151-6 and Bacillus marisflavi 151-25.</title>
        <authorList>
            <person name="Yu X."/>
        </authorList>
    </citation>
    <scope>NUCLEOTIDE SEQUENCE [LARGE SCALE GENOMIC DNA]</scope>
    <source>
        <strain evidence="16 17">151-6</strain>
    </source>
</reference>